<dbReference type="PANTHER" id="PTHR23301">
    <property type="entry name" value="CHITIN BINDING PERITROPHIN-A"/>
    <property type="match status" value="1"/>
</dbReference>
<keyword evidence="5" id="KW-0325">Glycoprotein</keyword>
<dbReference type="PROSITE" id="PS50940">
    <property type="entry name" value="CHIT_BIND_II"/>
    <property type="match status" value="1"/>
</dbReference>
<protein>
    <recommendedName>
        <fullName evidence="7">Chitin-binding type-2 domain-containing protein</fullName>
    </recommendedName>
</protein>
<comment type="caution">
    <text evidence="8">The sequence shown here is derived from an EMBL/GenBank/DDBJ whole genome shotgun (WGS) entry which is preliminary data.</text>
</comment>
<dbReference type="PROSITE" id="PS51257">
    <property type="entry name" value="PROKAR_LIPOPROTEIN"/>
    <property type="match status" value="1"/>
</dbReference>
<dbReference type="InterPro" id="IPR036508">
    <property type="entry name" value="Chitin-bd_dom_sf"/>
</dbReference>
<dbReference type="InterPro" id="IPR002557">
    <property type="entry name" value="Chitin-bd_dom"/>
</dbReference>
<dbReference type="Gene3D" id="2.170.140.10">
    <property type="entry name" value="Chitin binding domain"/>
    <property type="match status" value="1"/>
</dbReference>
<name>A0AAV1J0V4_9NEOP</name>
<evidence type="ECO:0000313" key="9">
    <source>
        <dbReference type="Proteomes" id="UP001497472"/>
    </source>
</evidence>
<evidence type="ECO:0000256" key="3">
    <source>
        <dbReference type="ARBA" id="ARBA00022737"/>
    </source>
</evidence>
<keyword evidence="1" id="KW-0147">Chitin-binding</keyword>
<evidence type="ECO:0000313" key="8">
    <source>
        <dbReference type="EMBL" id="CAK1542246.1"/>
    </source>
</evidence>
<feature type="domain" description="Chitin-binding type-2" evidence="7">
    <location>
        <begin position="20"/>
        <end position="76"/>
    </location>
</feature>
<dbReference type="GO" id="GO:0005576">
    <property type="term" value="C:extracellular region"/>
    <property type="evidence" value="ECO:0007669"/>
    <property type="project" value="InterPro"/>
</dbReference>
<dbReference type="AlphaFoldDB" id="A0AAV1J0V4"/>
<dbReference type="Proteomes" id="UP001497472">
    <property type="component" value="Unassembled WGS sequence"/>
</dbReference>
<gene>
    <name evidence="8" type="ORF">LNINA_LOCUS2158</name>
</gene>
<evidence type="ECO:0000256" key="6">
    <source>
        <dbReference type="SAM" id="SignalP"/>
    </source>
</evidence>
<dbReference type="PANTHER" id="PTHR23301:SF0">
    <property type="entry name" value="CHITIN-BINDING TYPE-2 DOMAIN-CONTAINING PROTEIN-RELATED"/>
    <property type="match status" value="1"/>
</dbReference>
<dbReference type="GO" id="GO:0008061">
    <property type="term" value="F:chitin binding"/>
    <property type="evidence" value="ECO:0007669"/>
    <property type="project" value="UniProtKB-KW"/>
</dbReference>
<proteinExistence type="predicted"/>
<evidence type="ECO:0000259" key="7">
    <source>
        <dbReference type="PROSITE" id="PS50940"/>
    </source>
</evidence>
<dbReference type="InterPro" id="IPR051940">
    <property type="entry name" value="Chitin_bind-dev_reg"/>
</dbReference>
<keyword evidence="2 6" id="KW-0732">Signal</keyword>
<feature type="chain" id="PRO_5043751687" description="Chitin-binding type-2 domain-containing protein" evidence="6">
    <location>
        <begin position="21"/>
        <end position="94"/>
    </location>
</feature>
<keyword evidence="9" id="KW-1185">Reference proteome</keyword>
<dbReference type="SUPFAM" id="SSF57625">
    <property type="entry name" value="Invertebrate chitin-binding proteins"/>
    <property type="match status" value="1"/>
</dbReference>
<evidence type="ECO:0000256" key="4">
    <source>
        <dbReference type="ARBA" id="ARBA00023157"/>
    </source>
</evidence>
<accession>A0AAV1J0V4</accession>
<evidence type="ECO:0000256" key="5">
    <source>
        <dbReference type="ARBA" id="ARBA00023180"/>
    </source>
</evidence>
<sequence length="94" mass="10638">MKTIFSNLLFVAMAVAVASCGDCPTDDTDMLLKHEDCDKFYQCTNGEKVERHCPENLYFNEEEDICDWPKNVNCAGRNIPVVPLTNVIVDYTTN</sequence>
<keyword evidence="4" id="KW-1015">Disulfide bond</keyword>
<keyword evidence="3" id="KW-0677">Repeat</keyword>
<evidence type="ECO:0000256" key="1">
    <source>
        <dbReference type="ARBA" id="ARBA00022669"/>
    </source>
</evidence>
<feature type="signal peptide" evidence="6">
    <location>
        <begin position="1"/>
        <end position="20"/>
    </location>
</feature>
<evidence type="ECO:0000256" key="2">
    <source>
        <dbReference type="ARBA" id="ARBA00022729"/>
    </source>
</evidence>
<dbReference type="SMART" id="SM00494">
    <property type="entry name" value="ChtBD2"/>
    <property type="match status" value="1"/>
</dbReference>
<organism evidence="8 9">
    <name type="scientific">Leptosia nina</name>
    <dbReference type="NCBI Taxonomy" id="320188"/>
    <lineage>
        <taxon>Eukaryota</taxon>
        <taxon>Metazoa</taxon>
        <taxon>Ecdysozoa</taxon>
        <taxon>Arthropoda</taxon>
        <taxon>Hexapoda</taxon>
        <taxon>Insecta</taxon>
        <taxon>Pterygota</taxon>
        <taxon>Neoptera</taxon>
        <taxon>Endopterygota</taxon>
        <taxon>Lepidoptera</taxon>
        <taxon>Glossata</taxon>
        <taxon>Ditrysia</taxon>
        <taxon>Papilionoidea</taxon>
        <taxon>Pieridae</taxon>
        <taxon>Pierinae</taxon>
        <taxon>Leptosia</taxon>
    </lineage>
</organism>
<dbReference type="Pfam" id="PF01607">
    <property type="entry name" value="CBM_14"/>
    <property type="match status" value="1"/>
</dbReference>
<reference evidence="8 9" key="1">
    <citation type="submission" date="2023-11" db="EMBL/GenBank/DDBJ databases">
        <authorList>
            <person name="Okamura Y."/>
        </authorList>
    </citation>
    <scope>NUCLEOTIDE SEQUENCE [LARGE SCALE GENOMIC DNA]</scope>
</reference>
<dbReference type="EMBL" id="CAVLEF010000003">
    <property type="protein sequence ID" value="CAK1542246.1"/>
    <property type="molecule type" value="Genomic_DNA"/>
</dbReference>